<dbReference type="EMBL" id="JWZT01004803">
    <property type="protein sequence ID" value="KII63026.1"/>
    <property type="molecule type" value="Genomic_DNA"/>
</dbReference>
<dbReference type="GO" id="GO:0005829">
    <property type="term" value="C:cytosol"/>
    <property type="evidence" value="ECO:0007669"/>
    <property type="project" value="UniProtKB-SubCell"/>
</dbReference>
<evidence type="ECO:0000256" key="8">
    <source>
        <dbReference type="ARBA" id="ARBA00046432"/>
    </source>
</evidence>
<dbReference type="SUPFAM" id="SSF100950">
    <property type="entry name" value="NagB/RpiA/CoA transferase-like"/>
    <property type="match status" value="1"/>
</dbReference>
<gene>
    <name evidence="10" type="ORF">RF11_15473</name>
</gene>
<evidence type="ECO:0000256" key="3">
    <source>
        <dbReference type="ARBA" id="ARBA00022490"/>
    </source>
</evidence>
<dbReference type="AlphaFoldDB" id="A0A0C2MN17"/>
<name>A0A0C2MN17_THEKT</name>
<comment type="subcellular location">
    <subcellularLocation>
        <location evidence="1">Cytoplasm</location>
        <location evidence="1">Cytosol</location>
    </subcellularLocation>
</comment>
<evidence type="ECO:0000256" key="9">
    <source>
        <dbReference type="RuleBase" id="RU003814"/>
    </source>
</evidence>
<dbReference type="GO" id="GO:0003743">
    <property type="term" value="F:translation initiation factor activity"/>
    <property type="evidence" value="ECO:0007669"/>
    <property type="project" value="UniProtKB-KW"/>
</dbReference>
<evidence type="ECO:0000313" key="10">
    <source>
        <dbReference type="EMBL" id="KII63026.1"/>
    </source>
</evidence>
<keyword evidence="3" id="KW-0963">Cytoplasm</keyword>
<protein>
    <recommendedName>
        <fullName evidence="6">Translation initiation factor eIF2B subunit beta</fullName>
    </recommendedName>
    <alternativeName>
        <fullName evidence="7">eIF2B GDP-GTP exchange factor subunit beta</fullName>
    </alternativeName>
</protein>
<evidence type="ECO:0000256" key="5">
    <source>
        <dbReference type="ARBA" id="ARBA00022917"/>
    </source>
</evidence>
<dbReference type="Pfam" id="PF01008">
    <property type="entry name" value="IF-2B"/>
    <property type="match status" value="1"/>
</dbReference>
<keyword evidence="11" id="KW-1185">Reference proteome</keyword>
<proteinExistence type="inferred from homology"/>
<evidence type="ECO:0000256" key="1">
    <source>
        <dbReference type="ARBA" id="ARBA00004514"/>
    </source>
</evidence>
<comment type="similarity">
    <text evidence="2 9">Belongs to the eIF-2B alpha/beta/delta subunits family.</text>
</comment>
<dbReference type="GO" id="GO:0005085">
    <property type="term" value="F:guanyl-nucleotide exchange factor activity"/>
    <property type="evidence" value="ECO:0007669"/>
    <property type="project" value="TreeGrafter"/>
</dbReference>
<keyword evidence="4 10" id="KW-0396">Initiation factor</keyword>
<comment type="caution">
    <text evidence="10">The sequence shown here is derived from an EMBL/GenBank/DDBJ whole genome shotgun (WGS) entry which is preliminary data.</text>
</comment>
<dbReference type="PANTHER" id="PTHR45859">
    <property type="entry name" value="TRANSLATION INITIATION FACTOR EIF-2B SUBUNIT BETA"/>
    <property type="match status" value="1"/>
</dbReference>
<keyword evidence="5" id="KW-0648">Protein biosynthesis</keyword>
<dbReference type="Gene3D" id="3.40.50.10470">
    <property type="entry name" value="Translation initiation factor eif-2b, domain 2"/>
    <property type="match status" value="1"/>
</dbReference>
<dbReference type="InterPro" id="IPR037171">
    <property type="entry name" value="NagB/RpiA_transferase-like"/>
</dbReference>
<dbReference type="PANTHER" id="PTHR45859:SF1">
    <property type="entry name" value="TRANSLATION INITIATION FACTOR EIF-2B SUBUNIT BETA"/>
    <property type="match status" value="1"/>
</dbReference>
<dbReference type="InterPro" id="IPR051855">
    <property type="entry name" value="eIF2B_beta_subunit"/>
</dbReference>
<comment type="subunit">
    <text evidence="8">Component of the translation initiation factor 2B (eIF2B) complex which is a heterodecamer of two sets of five different subunits: alpha, beta, gamma, delta and epsilon. Subunits alpha, beta and delta comprise a regulatory subcomplex and subunits epsilon and gamma comprise a catalytic subcomplex. Within the complex, the hexameric regulatory complex resides at the center, with the two heterodimeric catalytic subcomplexes bound on opposite sides.</text>
</comment>
<dbReference type="InterPro" id="IPR000649">
    <property type="entry name" value="IF-2B-related"/>
</dbReference>
<evidence type="ECO:0000256" key="4">
    <source>
        <dbReference type="ARBA" id="ARBA00022540"/>
    </source>
</evidence>
<dbReference type="InterPro" id="IPR042529">
    <property type="entry name" value="IF_2B-like_C"/>
</dbReference>
<organism evidence="10 11">
    <name type="scientific">Thelohanellus kitauei</name>
    <name type="common">Myxosporean</name>
    <dbReference type="NCBI Taxonomy" id="669202"/>
    <lineage>
        <taxon>Eukaryota</taxon>
        <taxon>Metazoa</taxon>
        <taxon>Cnidaria</taxon>
        <taxon>Myxozoa</taxon>
        <taxon>Myxosporea</taxon>
        <taxon>Bivalvulida</taxon>
        <taxon>Platysporina</taxon>
        <taxon>Myxobolidae</taxon>
        <taxon>Thelohanellus</taxon>
    </lineage>
</organism>
<evidence type="ECO:0000256" key="2">
    <source>
        <dbReference type="ARBA" id="ARBA00007251"/>
    </source>
</evidence>
<evidence type="ECO:0000313" key="11">
    <source>
        <dbReference type="Proteomes" id="UP000031668"/>
    </source>
</evidence>
<reference evidence="10 11" key="1">
    <citation type="journal article" date="2014" name="Genome Biol. Evol.">
        <title>The genome of the myxosporean Thelohanellus kitauei shows adaptations to nutrient acquisition within its fish host.</title>
        <authorList>
            <person name="Yang Y."/>
            <person name="Xiong J."/>
            <person name="Zhou Z."/>
            <person name="Huo F."/>
            <person name="Miao W."/>
            <person name="Ran C."/>
            <person name="Liu Y."/>
            <person name="Zhang J."/>
            <person name="Feng J."/>
            <person name="Wang M."/>
            <person name="Wang M."/>
            <person name="Wang L."/>
            <person name="Yao B."/>
        </authorList>
    </citation>
    <scope>NUCLEOTIDE SEQUENCE [LARGE SCALE GENOMIC DNA]</scope>
    <source>
        <strain evidence="10">Wuqing</strain>
    </source>
</reference>
<dbReference type="OMA" id="CKHITNT"/>
<dbReference type="GO" id="GO:0005851">
    <property type="term" value="C:eukaryotic translation initiation factor 2B complex"/>
    <property type="evidence" value="ECO:0007669"/>
    <property type="project" value="TreeGrafter"/>
</dbReference>
<dbReference type="OrthoDB" id="6020452at2759"/>
<evidence type="ECO:0000256" key="7">
    <source>
        <dbReference type="ARBA" id="ARBA00044228"/>
    </source>
</evidence>
<evidence type="ECO:0000256" key="6">
    <source>
        <dbReference type="ARBA" id="ARBA00044122"/>
    </source>
</evidence>
<sequence>MPNVLSDGSVELLKLIDSIKKRELISSSDLASKTFTAFLFLVSQFKFALILHSWSSRDELYDKVCFFVNKISQFCRPHAIAAENAALRVLKVTYNVFYSKESSDEKAFCHRTFLKQPGSVFRIPNDNDQILPEDISTYSSVLKEELHFLMAEFNNCRNDISGQSIQHVHTNETIMVHGYSQTVELFLRHAARKREFRVIVCQASPDNTGHLMVARLSELPKIEVSLIPDSSMYAVMARVNKVIISCYGIFADGALCTRSGILPLVICASTYGIPVMVCTGLHKLSPRYTISNTVCGRDVEPTLLGSPSLIIGHREASSMPYFEILNPLFEFVPADVINLFITNKGDVSPTYMYRLIKELYRIDDQK</sequence>
<dbReference type="Proteomes" id="UP000031668">
    <property type="component" value="Unassembled WGS sequence"/>
</dbReference>
<accession>A0A0C2MN17</accession>